<dbReference type="CDD" id="cd00063">
    <property type="entry name" value="FN3"/>
    <property type="match status" value="1"/>
</dbReference>
<comment type="caution">
    <text evidence="1">The sequence shown here is derived from an EMBL/GenBank/DDBJ whole genome shotgun (WGS) entry which is preliminary data.</text>
</comment>
<dbReference type="InterPro" id="IPR003961">
    <property type="entry name" value="FN3_dom"/>
</dbReference>
<dbReference type="EMBL" id="JAMKFB020000009">
    <property type="protein sequence ID" value="KAL0185247.1"/>
    <property type="molecule type" value="Genomic_DNA"/>
</dbReference>
<name>A0ABD0QH56_CIRMR</name>
<evidence type="ECO:0000313" key="2">
    <source>
        <dbReference type="Proteomes" id="UP001529510"/>
    </source>
</evidence>
<organism evidence="1 2">
    <name type="scientific">Cirrhinus mrigala</name>
    <name type="common">Mrigala</name>
    <dbReference type="NCBI Taxonomy" id="683832"/>
    <lineage>
        <taxon>Eukaryota</taxon>
        <taxon>Metazoa</taxon>
        <taxon>Chordata</taxon>
        <taxon>Craniata</taxon>
        <taxon>Vertebrata</taxon>
        <taxon>Euteleostomi</taxon>
        <taxon>Actinopterygii</taxon>
        <taxon>Neopterygii</taxon>
        <taxon>Teleostei</taxon>
        <taxon>Ostariophysi</taxon>
        <taxon>Cypriniformes</taxon>
        <taxon>Cyprinidae</taxon>
        <taxon>Labeoninae</taxon>
        <taxon>Labeonini</taxon>
        <taxon>Cirrhinus</taxon>
    </lineage>
</organism>
<protein>
    <recommendedName>
        <fullName evidence="3">Fibronectin type-III domain-containing protein</fullName>
    </recommendedName>
</protein>
<sequence length="57" mass="6229">PSPPPVPSGLRATNITTGPDGLLTVRINWTLPTEPDIPVHHYKIYWSWTVPGKSAVP</sequence>
<evidence type="ECO:0008006" key="3">
    <source>
        <dbReference type="Google" id="ProtNLM"/>
    </source>
</evidence>
<feature type="non-terminal residue" evidence="1">
    <location>
        <position position="1"/>
    </location>
</feature>
<dbReference type="InterPro" id="IPR036116">
    <property type="entry name" value="FN3_sf"/>
</dbReference>
<dbReference type="AlphaFoldDB" id="A0ABD0QH56"/>
<dbReference type="InterPro" id="IPR013783">
    <property type="entry name" value="Ig-like_fold"/>
</dbReference>
<accession>A0ABD0QH56</accession>
<gene>
    <name evidence="1" type="ORF">M9458_020944</name>
</gene>
<dbReference type="Gene3D" id="2.60.40.10">
    <property type="entry name" value="Immunoglobulins"/>
    <property type="match status" value="1"/>
</dbReference>
<feature type="non-terminal residue" evidence="1">
    <location>
        <position position="57"/>
    </location>
</feature>
<reference evidence="1 2" key="1">
    <citation type="submission" date="2024-05" db="EMBL/GenBank/DDBJ databases">
        <title>Genome sequencing and assembly of Indian major carp, Cirrhinus mrigala (Hamilton, 1822).</title>
        <authorList>
            <person name="Mohindra V."/>
            <person name="Chowdhury L.M."/>
            <person name="Lal K."/>
            <person name="Jena J.K."/>
        </authorList>
    </citation>
    <scope>NUCLEOTIDE SEQUENCE [LARGE SCALE GENOMIC DNA]</scope>
    <source>
        <strain evidence="1">CM1030</strain>
        <tissue evidence="1">Blood</tissue>
    </source>
</reference>
<dbReference type="SUPFAM" id="SSF49265">
    <property type="entry name" value="Fibronectin type III"/>
    <property type="match status" value="1"/>
</dbReference>
<evidence type="ECO:0000313" key="1">
    <source>
        <dbReference type="EMBL" id="KAL0185247.1"/>
    </source>
</evidence>
<dbReference type="Proteomes" id="UP001529510">
    <property type="component" value="Unassembled WGS sequence"/>
</dbReference>
<keyword evidence="2" id="KW-1185">Reference proteome</keyword>
<proteinExistence type="predicted"/>